<sequence length="258" mass="28532">MKRTPISTWLISTFSVLFVLLIWWILSANHVLNELFMPSPQKVWAALTSMWSNGYKGISLGTHLVDSLTRLALAFTIALLTAIPLGLLSGKIRWIRAILYPFVEFYRPLPPLAYYTLLVLWFGIDNTSKVILLFLASFAPLYIAVVAGVGRIPEDRILGATSLGANKVQLFLYVILPSILPELFIGLRTSIGIMYTTLVAAEMVAAISGIGWVVLDASKFLRSDIVIAGIIVMGVIAVAIDALLRLLEKRIVPWYGKE</sequence>
<dbReference type="InterPro" id="IPR000515">
    <property type="entry name" value="MetI-like"/>
</dbReference>
<keyword evidence="4 7" id="KW-0812">Transmembrane</keyword>
<feature type="transmembrane region" description="Helical" evidence="7">
    <location>
        <begin position="130"/>
        <end position="149"/>
    </location>
</feature>
<dbReference type="Proteomes" id="UP001056756">
    <property type="component" value="Chromosome"/>
</dbReference>
<feature type="transmembrane region" description="Helical" evidence="7">
    <location>
        <begin position="170"/>
        <end position="187"/>
    </location>
</feature>
<dbReference type="PROSITE" id="PS50928">
    <property type="entry name" value="ABC_TM1"/>
    <property type="match status" value="1"/>
</dbReference>
<evidence type="ECO:0000256" key="4">
    <source>
        <dbReference type="ARBA" id="ARBA00022692"/>
    </source>
</evidence>
<comment type="subcellular location">
    <subcellularLocation>
        <location evidence="1 7">Cell membrane</location>
        <topology evidence="1 7">Multi-pass membrane protein</topology>
    </subcellularLocation>
</comment>
<proteinExistence type="inferred from homology"/>
<dbReference type="GO" id="GO:0010438">
    <property type="term" value="P:cellular response to sulfur starvation"/>
    <property type="evidence" value="ECO:0007669"/>
    <property type="project" value="TreeGrafter"/>
</dbReference>
<feature type="transmembrane region" description="Helical" evidence="7">
    <location>
        <begin position="193"/>
        <end position="215"/>
    </location>
</feature>
<dbReference type="PANTHER" id="PTHR30151">
    <property type="entry name" value="ALKANE SULFONATE ABC TRANSPORTER-RELATED, MEMBRANE SUBUNIT"/>
    <property type="match status" value="1"/>
</dbReference>
<feature type="domain" description="ABC transmembrane type-1" evidence="8">
    <location>
        <begin position="64"/>
        <end position="244"/>
    </location>
</feature>
<dbReference type="KEGG" id="plig:NAG76_00105"/>
<evidence type="ECO:0000256" key="2">
    <source>
        <dbReference type="ARBA" id="ARBA00022448"/>
    </source>
</evidence>
<organism evidence="9 10">
    <name type="scientific">Candidatus Pristimantibacillus lignocellulolyticus</name>
    <dbReference type="NCBI Taxonomy" id="2994561"/>
    <lineage>
        <taxon>Bacteria</taxon>
        <taxon>Bacillati</taxon>
        <taxon>Bacillota</taxon>
        <taxon>Bacilli</taxon>
        <taxon>Bacillales</taxon>
        <taxon>Paenibacillaceae</taxon>
        <taxon>Candidatus Pristimantibacillus</taxon>
    </lineage>
</organism>
<keyword evidence="3" id="KW-1003">Cell membrane</keyword>
<name>A0A9J6ZEV7_9BACL</name>
<feature type="transmembrane region" description="Helical" evidence="7">
    <location>
        <begin position="68"/>
        <end position="88"/>
    </location>
</feature>
<reference evidence="9" key="1">
    <citation type="submission" date="2022-05" db="EMBL/GenBank/DDBJ databases">
        <title>Novel bacterial taxa in a minimal lignocellulolytic consortium and its capacity to transform plastics disclosed by genome-resolved metagenomics.</title>
        <authorList>
            <person name="Rodriguez C.A.D."/>
            <person name="Diaz-Garcia L."/>
            <person name="Herrera K."/>
            <person name="Tarazona N.A."/>
            <person name="Sproer C."/>
            <person name="Overmann J."/>
            <person name="Jimenez D.J."/>
        </authorList>
    </citation>
    <scope>NUCLEOTIDE SEQUENCE</scope>
    <source>
        <strain evidence="9">MAG5</strain>
    </source>
</reference>
<protein>
    <submittedName>
        <fullName evidence="9">ABC transporter permease subunit</fullName>
    </submittedName>
</protein>
<dbReference type="AlphaFoldDB" id="A0A9J6ZEV7"/>
<dbReference type="FunFam" id="1.10.3720.10:FF:000003">
    <property type="entry name" value="Aliphatic sulfonate ABC transporter permease"/>
    <property type="match status" value="1"/>
</dbReference>
<keyword evidence="2 7" id="KW-0813">Transport</keyword>
<evidence type="ECO:0000256" key="1">
    <source>
        <dbReference type="ARBA" id="ARBA00004651"/>
    </source>
</evidence>
<keyword evidence="6 7" id="KW-0472">Membrane</keyword>
<dbReference type="SUPFAM" id="SSF161098">
    <property type="entry name" value="MetI-like"/>
    <property type="match status" value="1"/>
</dbReference>
<dbReference type="Gene3D" id="1.10.3720.10">
    <property type="entry name" value="MetI-like"/>
    <property type="match status" value="1"/>
</dbReference>
<comment type="similarity">
    <text evidence="7">Belongs to the binding-protein-dependent transport system permease family.</text>
</comment>
<evidence type="ECO:0000259" key="8">
    <source>
        <dbReference type="PROSITE" id="PS50928"/>
    </source>
</evidence>
<evidence type="ECO:0000313" key="9">
    <source>
        <dbReference type="EMBL" id="URN94698.1"/>
    </source>
</evidence>
<dbReference type="PANTHER" id="PTHR30151:SF25">
    <property type="entry name" value="TAURINE TRANSPORT SYSTEM PERMEASE PROTEIN TAUC"/>
    <property type="match status" value="1"/>
</dbReference>
<evidence type="ECO:0000256" key="6">
    <source>
        <dbReference type="ARBA" id="ARBA00023136"/>
    </source>
</evidence>
<dbReference type="GO" id="GO:0005886">
    <property type="term" value="C:plasma membrane"/>
    <property type="evidence" value="ECO:0007669"/>
    <property type="project" value="UniProtKB-SubCell"/>
</dbReference>
<dbReference type="Pfam" id="PF00528">
    <property type="entry name" value="BPD_transp_1"/>
    <property type="match status" value="1"/>
</dbReference>
<dbReference type="GO" id="GO:0042918">
    <property type="term" value="P:alkanesulfonate transmembrane transport"/>
    <property type="evidence" value="ECO:0007669"/>
    <property type="project" value="UniProtKB-ARBA"/>
</dbReference>
<dbReference type="CDD" id="cd06261">
    <property type="entry name" value="TM_PBP2"/>
    <property type="match status" value="1"/>
</dbReference>
<dbReference type="EMBL" id="CP097899">
    <property type="protein sequence ID" value="URN94698.1"/>
    <property type="molecule type" value="Genomic_DNA"/>
</dbReference>
<evidence type="ECO:0000256" key="5">
    <source>
        <dbReference type="ARBA" id="ARBA00022989"/>
    </source>
</evidence>
<dbReference type="InterPro" id="IPR035906">
    <property type="entry name" value="MetI-like_sf"/>
</dbReference>
<evidence type="ECO:0000256" key="3">
    <source>
        <dbReference type="ARBA" id="ARBA00022475"/>
    </source>
</evidence>
<evidence type="ECO:0000256" key="7">
    <source>
        <dbReference type="RuleBase" id="RU363032"/>
    </source>
</evidence>
<keyword evidence="5 7" id="KW-1133">Transmembrane helix</keyword>
<accession>A0A9J6ZEV7</accession>
<gene>
    <name evidence="9" type="ORF">NAG76_00105</name>
</gene>
<feature type="transmembrane region" description="Helical" evidence="7">
    <location>
        <begin position="227"/>
        <end position="247"/>
    </location>
</feature>
<feature type="transmembrane region" description="Helical" evidence="7">
    <location>
        <begin position="7"/>
        <end position="26"/>
    </location>
</feature>
<evidence type="ECO:0000313" key="10">
    <source>
        <dbReference type="Proteomes" id="UP001056756"/>
    </source>
</evidence>